<evidence type="ECO:0000313" key="4">
    <source>
        <dbReference type="Proteomes" id="UP000019486"/>
    </source>
</evidence>
<dbReference type="AlphaFoldDB" id="W9H524"/>
<sequence>MTIDELIENFGLFDEWEDRYRYVIDLGRDLEPLDDRYHTDAFKVEGCMSQVWLVPLPAEDGRLRFAADSDSAIVKGLAAILLTAYSDHTPEEILNTDLEAIFTRIGLDQHLSPNRRNGFFSMVETIKASAKARVGAPS</sequence>
<dbReference type="STRING" id="1385369.N825_10275"/>
<reference evidence="3 4" key="1">
    <citation type="submission" date="2013-08" db="EMBL/GenBank/DDBJ databases">
        <title>The genome sequence of Skermanella stibiiresistens.</title>
        <authorList>
            <person name="Zhu W."/>
            <person name="Wang G."/>
        </authorList>
    </citation>
    <scope>NUCLEOTIDE SEQUENCE [LARGE SCALE GENOMIC DNA]</scope>
    <source>
        <strain evidence="3 4">SB22</strain>
    </source>
</reference>
<organism evidence="3 4">
    <name type="scientific">Skermanella stibiiresistens SB22</name>
    <dbReference type="NCBI Taxonomy" id="1385369"/>
    <lineage>
        <taxon>Bacteria</taxon>
        <taxon>Pseudomonadati</taxon>
        <taxon>Pseudomonadota</taxon>
        <taxon>Alphaproteobacteria</taxon>
        <taxon>Rhodospirillales</taxon>
        <taxon>Azospirillaceae</taxon>
        <taxon>Skermanella</taxon>
    </lineage>
</organism>
<dbReference type="OrthoDB" id="9799320at2"/>
<comment type="caution">
    <text evidence="3">The sequence shown here is derived from an EMBL/GenBank/DDBJ whole genome shotgun (WGS) entry which is preliminary data.</text>
</comment>
<dbReference type="SUPFAM" id="SSF82649">
    <property type="entry name" value="SufE/NifU"/>
    <property type="match status" value="1"/>
</dbReference>
<dbReference type="InterPro" id="IPR003808">
    <property type="entry name" value="Fe-S_metab-assoc_dom"/>
</dbReference>
<accession>W9H524</accession>
<proteinExistence type="inferred from homology"/>
<dbReference type="PANTHER" id="PTHR43597">
    <property type="entry name" value="SULFUR ACCEPTOR PROTEIN CSDE"/>
    <property type="match status" value="1"/>
</dbReference>
<keyword evidence="4" id="KW-1185">Reference proteome</keyword>
<comment type="similarity">
    <text evidence="1">Belongs to the SufE family.</text>
</comment>
<dbReference type="Gene3D" id="3.90.1010.10">
    <property type="match status" value="1"/>
</dbReference>
<dbReference type="RefSeq" id="WP_037456100.1">
    <property type="nucleotide sequence ID" value="NZ_AVFL01000015.1"/>
</dbReference>
<feature type="domain" description="Fe-S metabolism associated" evidence="2">
    <location>
        <begin position="7"/>
        <end position="128"/>
    </location>
</feature>
<dbReference type="PANTHER" id="PTHR43597:SF5">
    <property type="entry name" value="SUFE-LIKE PROTEIN 2, CHLOROPLASTIC"/>
    <property type="match status" value="1"/>
</dbReference>
<dbReference type="PATRIC" id="fig|1385369.3.peg.4042"/>
<dbReference type="EMBL" id="AVFL01000015">
    <property type="protein sequence ID" value="EWY38868.1"/>
    <property type="molecule type" value="Genomic_DNA"/>
</dbReference>
<evidence type="ECO:0000259" key="2">
    <source>
        <dbReference type="Pfam" id="PF02657"/>
    </source>
</evidence>
<evidence type="ECO:0000256" key="1">
    <source>
        <dbReference type="ARBA" id="ARBA00010282"/>
    </source>
</evidence>
<evidence type="ECO:0000313" key="3">
    <source>
        <dbReference type="EMBL" id="EWY38868.1"/>
    </source>
</evidence>
<dbReference type="Proteomes" id="UP000019486">
    <property type="component" value="Unassembled WGS sequence"/>
</dbReference>
<protein>
    <submittedName>
        <fullName evidence="3">Cysteine desufuration protein SufE</fullName>
    </submittedName>
</protein>
<name>W9H524_9PROT</name>
<dbReference type="Pfam" id="PF02657">
    <property type="entry name" value="SufE"/>
    <property type="match status" value="1"/>
</dbReference>
<gene>
    <name evidence="3" type="ORF">N825_10275</name>
</gene>